<evidence type="ECO:0000313" key="2">
    <source>
        <dbReference type="Proteomes" id="UP000740883"/>
    </source>
</evidence>
<dbReference type="AlphaFoldDB" id="A0A9P6GW97"/>
<gene>
    <name evidence="1" type="ORF">NGRA_2613</name>
</gene>
<sequence length="620" mass="72162">MFALPLSLRKRLSVVCGDNVSKSEIVEFRGVLHILLISESYLEIIKIPLDGSPETHEVKAIFPIDACLCKSINKVEVYAITKEGVYVNGEIKFKEIQEGRIKSCGGEVVILSKNKFYHIKNNVLSKSLFWNFLSTITNFELGMVDQKVVVVYSARLYTTYISIFDLQGRTLLNKWETSREVFVDGNKLMVVDGGDLVVYRILKGAIEQYKRITLNMGEIDIRRVFLRDSLILTGRSGNSNFFYKDGVVFNVSSLITSIMNVGSTSIMNVGSTSIEYKKEYYCVSSDMLYCLPEDIPNIRLSGTEMIAMANILDNKFSPFVTRTFSYDHSKLSQEIEAASNINIDFDNLEFIKKGDLVLPVSIFPSTSRTTRNGVFMSLLAFQRFRIEVRKKICNVLGFIKKTGKGQEYLRLLEVFNRLKIKAYRAFEEINIRDIKMNKELLLRCLEVDFQEVDFLEGDEVYEILRGIERYKQGKEIQTLVAPSFFYRLFEENRDVERLVSLYKATGFYKASFLEIIKNSRKQIERVDLEDLVDDYKWYVEYLKGEYGRIRNPKKFEEYVYKDCRPRYLLQGLAFFYSMKDHRRVARLLYETKKLDLEVEEKYYQLVGDYVFIEDHQFVGI</sequence>
<comment type="caution">
    <text evidence="1">The sequence shown here is derived from an EMBL/GenBank/DDBJ whole genome shotgun (WGS) entry which is preliminary data.</text>
</comment>
<dbReference type="Proteomes" id="UP000740883">
    <property type="component" value="Unassembled WGS sequence"/>
</dbReference>
<proteinExistence type="predicted"/>
<protein>
    <submittedName>
        <fullName evidence="1">Uncharacterized protein</fullName>
    </submittedName>
</protein>
<evidence type="ECO:0000313" key="1">
    <source>
        <dbReference type="EMBL" id="KAF9761486.1"/>
    </source>
</evidence>
<dbReference type="OrthoDB" id="2189733at2759"/>
<organism evidence="1 2">
    <name type="scientific">Nosema granulosis</name>
    <dbReference type="NCBI Taxonomy" id="83296"/>
    <lineage>
        <taxon>Eukaryota</taxon>
        <taxon>Fungi</taxon>
        <taxon>Fungi incertae sedis</taxon>
        <taxon>Microsporidia</taxon>
        <taxon>Nosematidae</taxon>
        <taxon>Nosema</taxon>
    </lineage>
</organism>
<keyword evidence="2" id="KW-1185">Reference proteome</keyword>
<name>A0A9P6GW97_9MICR</name>
<reference evidence="1 2" key="1">
    <citation type="journal article" date="2020" name="Genome Biol. Evol.">
        <title>Comparative genomics of strictly vertically transmitted, feminizing microsporidia endosymbionts of amphipod crustaceans.</title>
        <authorList>
            <person name="Cormier A."/>
            <person name="Chebbi M.A."/>
            <person name="Giraud I."/>
            <person name="Wattier R."/>
            <person name="Teixeira M."/>
            <person name="Gilbert C."/>
            <person name="Rigaud T."/>
            <person name="Cordaux R."/>
        </authorList>
    </citation>
    <scope>NUCLEOTIDE SEQUENCE [LARGE SCALE GENOMIC DNA]</scope>
    <source>
        <strain evidence="1 2">Ou3-Ou53</strain>
    </source>
</reference>
<accession>A0A9P6GW97</accession>
<dbReference type="EMBL" id="SBJO01000326">
    <property type="protein sequence ID" value="KAF9761486.1"/>
    <property type="molecule type" value="Genomic_DNA"/>
</dbReference>